<gene>
    <name evidence="1" type="ORF">SPELUC_LOCUS10587</name>
</gene>
<protein>
    <submittedName>
        <fullName evidence="1">12980_t:CDS:1</fullName>
    </submittedName>
</protein>
<dbReference type="EMBL" id="CAJVPW010020100">
    <property type="protein sequence ID" value="CAG8687781.1"/>
    <property type="molecule type" value="Genomic_DNA"/>
</dbReference>
<accession>A0ACA9P5S7</accession>
<evidence type="ECO:0000313" key="1">
    <source>
        <dbReference type="EMBL" id="CAG8687781.1"/>
    </source>
</evidence>
<reference evidence="1" key="1">
    <citation type="submission" date="2021-06" db="EMBL/GenBank/DDBJ databases">
        <authorList>
            <person name="Kallberg Y."/>
            <person name="Tangrot J."/>
            <person name="Rosling A."/>
        </authorList>
    </citation>
    <scope>NUCLEOTIDE SEQUENCE</scope>
    <source>
        <strain evidence="1">28 12/20/2015</strain>
    </source>
</reference>
<organism evidence="1 2">
    <name type="scientific">Cetraspora pellucida</name>
    <dbReference type="NCBI Taxonomy" id="1433469"/>
    <lineage>
        <taxon>Eukaryota</taxon>
        <taxon>Fungi</taxon>
        <taxon>Fungi incertae sedis</taxon>
        <taxon>Mucoromycota</taxon>
        <taxon>Glomeromycotina</taxon>
        <taxon>Glomeromycetes</taxon>
        <taxon>Diversisporales</taxon>
        <taxon>Gigasporaceae</taxon>
        <taxon>Cetraspora</taxon>
    </lineage>
</organism>
<feature type="non-terminal residue" evidence="1">
    <location>
        <position position="1"/>
    </location>
</feature>
<keyword evidence="2" id="KW-1185">Reference proteome</keyword>
<proteinExistence type="predicted"/>
<evidence type="ECO:0000313" key="2">
    <source>
        <dbReference type="Proteomes" id="UP000789366"/>
    </source>
</evidence>
<feature type="non-terminal residue" evidence="1">
    <location>
        <position position="40"/>
    </location>
</feature>
<sequence>KEWLVSKSGGQILNSSTDTPLNDYSIDNINDDMESESSLT</sequence>
<comment type="caution">
    <text evidence="1">The sequence shown here is derived from an EMBL/GenBank/DDBJ whole genome shotgun (WGS) entry which is preliminary data.</text>
</comment>
<name>A0ACA9P5S7_9GLOM</name>
<dbReference type="Proteomes" id="UP000789366">
    <property type="component" value="Unassembled WGS sequence"/>
</dbReference>